<organism evidence="2 3">
    <name type="scientific">Rubroshorea leprosula</name>
    <dbReference type="NCBI Taxonomy" id="152421"/>
    <lineage>
        <taxon>Eukaryota</taxon>
        <taxon>Viridiplantae</taxon>
        <taxon>Streptophyta</taxon>
        <taxon>Embryophyta</taxon>
        <taxon>Tracheophyta</taxon>
        <taxon>Spermatophyta</taxon>
        <taxon>Magnoliopsida</taxon>
        <taxon>eudicotyledons</taxon>
        <taxon>Gunneridae</taxon>
        <taxon>Pentapetalae</taxon>
        <taxon>rosids</taxon>
        <taxon>malvids</taxon>
        <taxon>Malvales</taxon>
        <taxon>Dipterocarpaceae</taxon>
        <taxon>Rubroshorea</taxon>
    </lineage>
</organism>
<evidence type="ECO:0000256" key="1">
    <source>
        <dbReference type="SAM" id="SignalP"/>
    </source>
</evidence>
<gene>
    <name evidence="2" type="ORF">SLEP1_g47400</name>
</gene>
<proteinExistence type="predicted"/>
<dbReference type="EMBL" id="BPVZ01000136">
    <property type="protein sequence ID" value="GKV39662.1"/>
    <property type="molecule type" value="Genomic_DNA"/>
</dbReference>
<sequence>MTTRTTKQLLLVLSSYFKAFAADPDLFPICYPSNHRRMISW</sequence>
<dbReference type="Proteomes" id="UP001054252">
    <property type="component" value="Unassembled WGS sequence"/>
</dbReference>
<comment type="caution">
    <text evidence="2">The sequence shown here is derived from an EMBL/GenBank/DDBJ whole genome shotgun (WGS) entry which is preliminary data.</text>
</comment>
<feature type="chain" id="PRO_5043686074" evidence="1">
    <location>
        <begin position="22"/>
        <end position="41"/>
    </location>
</feature>
<name>A0AAV5LR69_9ROSI</name>
<keyword evidence="3" id="KW-1185">Reference proteome</keyword>
<evidence type="ECO:0000313" key="3">
    <source>
        <dbReference type="Proteomes" id="UP001054252"/>
    </source>
</evidence>
<feature type="signal peptide" evidence="1">
    <location>
        <begin position="1"/>
        <end position="21"/>
    </location>
</feature>
<reference evidence="2 3" key="1">
    <citation type="journal article" date="2021" name="Commun. Biol.">
        <title>The genome of Shorea leprosula (Dipterocarpaceae) highlights the ecological relevance of drought in aseasonal tropical rainforests.</title>
        <authorList>
            <person name="Ng K.K.S."/>
            <person name="Kobayashi M.J."/>
            <person name="Fawcett J.A."/>
            <person name="Hatakeyama M."/>
            <person name="Paape T."/>
            <person name="Ng C.H."/>
            <person name="Ang C.C."/>
            <person name="Tnah L.H."/>
            <person name="Lee C.T."/>
            <person name="Nishiyama T."/>
            <person name="Sese J."/>
            <person name="O'Brien M.J."/>
            <person name="Copetti D."/>
            <person name="Mohd Noor M.I."/>
            <person name="Ong R.C."/>
            <person name="Putra M."/>
            <person name="Sireger I.Z."/>
            <person name="Indrioko S."/>
            <person name="Kosugi Y."/>
            <person name="Izuno A."/>
            <person name="Isagi Y."/>
            <person name="Lee S.L."/>
            <person name="Shimizu K.K."/>
        </authorList>
    </citation>
    <scope>NUCLEOTIDE SEQUENCE [LARGE SCALE GENOMIC DNA]</scope>
    <source>
        <strain evidence="2">214</strain>
    </source>
</reference>
<evidence type="ECO:0000313" key="2">
    <source>
        <dbReference type="EMBL" id="GKV39662.1"/>
    </source>
</evidence>
<accession>A0AAV5LR69</accession>
<dbReference type="AlphaFoldDB" id="A0AAV5LR69"/>
<keyword evidence="1" id="KW-0732">Signal</keyword>
<protein>
    <submittedName>
        <fullName evidence="2">Uncharacterized protein</fullName>
    </submittedName>
</protein>